<keyword evidence="14 15" id="KW-0472">Membrane</keyword>
<evidence type="ECO:0000259" key="17">
    <source>
        <dbReference type="PROSITE" id="PS50885"/>
    </source>
</evidence>
<dbReference type="PROSITE" id="PS50885">
    <property type="entry name" value="HAMP"/>
    <property type="match status" value="1"/>
</dbReference>
<comment type="caution">
    <text evidence="18">The sequence shown here is derived from an EMBL/GenBank/DDBJ whole genome shotgun (WGS) entry which is preliminary data.</text>
</comment>
<dbReference type="CDD" id="cd00082">
    <property type="entry name" value="HisKA"/>
    <property type="match status" value="1"/>
</dbReference>
<keyword evidence="12 15" id="KW-1133">Transmembrane helix</keyword>
<dbReference type="AlphaFoldDB" id="A0A5C4NBZ1"/>
<evidence type="ECO:0000256" key="7">
    <source>
        <dbReference type="ARBA" id="ARBA00022679"/>
    </source>
</evidence>
<reference evidence="18 19" key="1">
    <citation type="submission" date="2019-06" db="EMBL/GenBank/DDBJ databases">
        <authorList>
            <person name="Jiang L."/>
        </authorList>
    </citation>
    <scope>NUCLEOTIDE SEQUENCE [LARGE SCALE GENOMIC DNA]</scope>
    <source>
        <strain evidence="18 19">YIM 48858</strain>
    </source>
</reference>
<keyword evidence="10" id="KW-0418">Kinase</keyword>
<organism evidence="18 19">
    <name type="scientific">Rubellimicrobium roseum</name>
    <dbReference type="NCBI Taxonomy" id="687525"/>
    <lineage>
        <taxon>Bacteria</taxon>
        <taxon>Pseudomonadati</taxon>
        <taxon>Pseudomonadota</taxon>
        <taxon>Alphaproteobacteria</taxon>
        <taxon>Rhodobacterales</taxon>
        <taxon>Roseobacteraceae</taxon>
        <taxon>Rubellimicrobium</taxon>
    </lineage>
</organism>
<evidence type="ECO:0000256" key="10">
    <source>
        <dbReference type="ARBA" id="ARBA00022777"/>
    </source>
</evidence>
<keyword evidence="8 15" id="KW-0812">Transmembrane</keyword>
<keyword evidence="9" id="KW-0547">Nucleotide-binding</keyword>
<dbReference type="PANTHER" id="PTHR44936">
    <property type="entry name" value="SENSOR PROTEIN CREC"/>
    <property type="match status" value="1"/>
</dbReference>
<evidence type="ECO:0000256" key="4">
    <source>
        <dbReference type="ARBA" id="ARBA00022475"/>
    </source>
</evidence>
<evidence type="ECO:0000256" key="6">
    <source>
        <dbReference type="ARBA" id="ARBA00022553"/>
    </source>
</evidence>
<dbReference type="SMART" id="SM00388">
    <property type="entry name" value="HisKA"/>
    <property type="match status" value="1"/>
</dbReference>
<dbReference type="InterPro" id="IPR003594">
    <property type="entry name" value="HATPase_dom"/>
</dbReference>
<comment type="catalytic activity">
    <reaction evidence="1">
        <text>ATP + protein L-histidine = ADP + protein N-phospho-L-histidine.</text>
        <dbReference type="EC" id="2.7.13.3"/>
    </reaction>
</comment>
<feature type="domain" description="HAMP" evidence="17">
    <location>
        <begin position="180"/>
        <end position="231"/>
    </location>
</feature>
<evidence type="ECO:0000256" key="12">
    <source>
        <dbReference type="ARBA" id="ARBA00022989"/>
    </source>
</evidence>
<evidence type="ECO:0000256" key="15">
    <source>
        <dbReference type="SAM" id="Phobius"/>
    </source>
</evidence>
<comment type="subcellular location">
    <subcellularLocation>
        <location evidence="2">Cell inner membrane</location>
        <topology evidence="2">Multi-pass membrane protein</topology>
    </subcellularLocation>
</comment>
<protein>
    <recommendedName>
        <fullName evidence="3">histidine kinase</fullName>
        <ecNumber evidence="3">2.7.13.3</ecNumber>
    </recommendedName>
</protein>
<dbReference type="GO" id="GO:0000155">
    <property type="term" value="F:phosphorelay sensor kinase activity"/>
    <property type="evidence" value="ECO:0007669"/>
    <property type="project" value="InterPro"/>
</dbReference>
<dbReference type="Pfam" id="PF00512">
    <property type="entry name" value="HisKA"/>
    <property type="match status" value="1"/>
</dbReference>
<dbReference type="InterPro" id="IPR036097">
    <property type="entry name" value="HisK_dim/P_sf"/>
</dbReference>
<dbReference type="GO" id="GO:0005886">
    <property type="term" value="C:plasma membrane"/>
    <property type="evidence" value="ECO:0007669"/>
    <property type="project" value="UniProtKB-SubCell"/>
</dbReference>
<dbReference type="InterPro" id="IPR003661">
    <property type="entry name" value="HisK_dim/P_dom"/>
</dbReference>
<evidence type="ECO:0000313" key="19">
    <source>
        <dbReference type="Proteomes" id="UP000305709"/>
    </source>
</evidence>
<keyword evidence="5" id="KW-0997">Cell inner membrane</keyword>
<evidence type="ECO:0000256" key="9">
    <source>
        <dbReference type="ARBA" id="ARBA00022741"/>
    </source>
</evidence>
<dbReference type="PANTHER" id="PTHR44936:SF5">
    <property type="entry name" value="SENSOR HISTIDINE KINASE ENVZ"/>
    <property type="match status" value="1"/>
</dbReference>
<keyword evidence="7" id="KW-0808">Transferase</keyword>
<gene>
    <name evidence="18" type="ORF">FHG71_15235</name>
</gene>
<dbReference type="SUPFAM" id="SSF47384">
    <property type="entry name" value="Homodimeric domain of signal transducing histidine kinase"/>
    <property type="match status" value="1"/>
</dbReference>
<keyword evidence="11" id="KW-0067">ATP-binding</keyword>
<dbReference type="InterPro" id="IPR004358">
    <property type="entry name" value="Sig_transdc_His_kin-like_C"/>
</dbReference>
<evidence type="ECO:0000256" key="11">
    <source>
        <dbReference type="ARBA" id="ARBA00022840"/>
    </source>
</evidence>
<dbReference type="Proteomes" id="UP000305709">
    <property type="component" value="Unassembled WGS sequence"/>
</dbReference>
<dbReference type="OrthoDB" id="9804645at2"/>
<evidence type="ECO:0000256" key="8">
    <source>
        <dbReference type="ARBA" id="ARBA00022692"/>
    </source>
</evidence>
<dbReference type="Gene3D" id="1.10.287.130">
    <property type="match status" value="1"/>
</dbReference>
<feature type="domain" description="Histidine kinase" evidence="16">
    <location>
        <begin position="239"/>
        <end position="438"/>
    </location>
</feature>
<keyword evidence="19" id="KW-1185">Reference proteome</keyword>
<evidence type="ECO:0000313" key="18">
    <source>
        <dbReference type="EMBL" id="TNC67551.1"/>
    </source>
</evidence>
<dbReference type="EMBL" id="VDFV01000027">
    <property type="protein sequence ID" value="TNC67551.1"/>
    <property type="molecule type" value="Genomic_DNA"/>
</dbReference>
<dbReference type="EC" id="2.7.13.3" evidence="3"/>
<dbReference type="SMART" id="SM00387">
    <property type="entry name" value="HATPase_c"/>
    <property type="match status" value="1"/>
</dbReference>
<feature type="transmembrane region" description="Helical" evidence="15">
    <location>
        <begin position="160"/>
        <end position="179"/>
    </location>
</feature>
<sequence length="438" mass="47860">MIREWLHDRMPRSLIARAALILLLPVVTLQLAISVGFVQRYYEDVTRQMTRSLLLELRVLSAAVAAEPDLAAAQERAREVGGPLEIETTLPARPPTADNLSAWDLSGRVMAETLREALPNLRAVAVHEPRRVAIWLSTPHGGMRVEFSRRRVAAAAPHQLVVLTLVLGLVLTAVAYLFLRNQVRPIQRLARAATAYGRGRVVPFRPAGALEVRAAGTAFLDMRHRIERQAQARTAMLAGISHDLRTPLTRLRLGLSLLDDPEAADLIRDVDDMSRMMDAFLAFARGDAGDMQEPTAVALLVREVVEDYRRTGQPVDLSAVEGTDPGPVPMRPLALRRAIENLLGNALSHGTRARVSLGFGERTIRVTVEDDGPGIPPEQREEAMRPFVRLDPARNQDRAGVGLGLAIVADIARTHGGQLRLGTSADLGGLRADLVLAL</sequence>
<evidence type="ECO:0000256" key="14">
    <source>
        <dbReference type="ARBA" id="ARBA00023136"/>
    </source>
</evidence>
<dbReference type="PRINTS" id="PR00344">
    <property type="entry name" value="BCTRLSENSOR"/>
</dbReference>
<dbReference type="Pfam" id="PF02518">
    <property type="entry name" value="HATPase_c"/>
    <property type="match status" value="1"/>
</dbReference>
<keyword evidence="13" id="KW-0902">Two-component regulatory system</keyword>
<evidence type="ECO:0000259" key="16">
    <source>
        <dbReference type="PROSITE" id="PS50109"/>
    </source>
</evidence>
<evidence type="ECO:0000256" key="5">
    <source>
        <dbReference type="ARBA" id="ARBA00022519"/>
    </source>
</evidence>
<keyword evidence="6" id="KW-0597">Phosphoprotein</keyword>
<dbReference type="PROSITE" id="PS50109">
    <property type="entry name" value="HIS_KIN"/>
    <property type="match status" value="1"/>
</dbReference>
<dbReference type="InterPro" id="IPR003660">
    <property type="entry name" value="HAMP_dom"/>
</dbReference>
<dbReference type="InterPro" id="IPR005467">
    <property type="entry name" value="His_kinase_dom"/>
</dbReference>
<accession>A0A5C4NBZ1</accession>
<evidence type="ECO:0000256" key="3">
    <source>
        <dbReference type="ARBA" id="ARBA00012438"/>
    </source>
</evidence>
<name>A0A5C4NBZ1_9RHOB</name>
<dbReference type="SUPFAM" id="SSF55874">
    <property type="entry name" value="ATPase domain of HSP90 chaperone/DNA topoisomerase II/histidine kinase"/>
    <property type="match status" value="1"/>
</dbReference>
<evidence type="ECO:0000256" key="1">
    <source>
        <dbReference type="ARBA" id="ARBA00000085"/>
    </source>
</evidence>
<evidence type="ECO:0000256" key="13">
    <source>
        <dbReference type="ARBA" id="ARBA00023012"/>
    </source>
</evidence>
<dbReference type="GO" id="GO:0005524">
    <property type="term" value="F:ATP binding"/>
    <property type="evidence" value="ECO:0007669"/>
    <property type="project" value="UniProtKB-KW"/>
</dbReference>
<evidence type="ECO:0000256" key="2">
    <source>
        <dbReference type="ARBA" id="ARBA00004429"/>
    </source>
</evidence>
<dbReference type="InterPro" id="IPR050980">
    <property type="entry name" value="2C_sensor_his_kinase"/>
</dbReference>
<dbReference type="InterPro" id="IPR036890">
    <property type="entry name" value="HATPase_C_sf"/>
</dbReference>
<keyword evidence="4" id="KW-1003">Cell membrane</keyword>
<dbReference type="Gene3D" id="3.30.565.10">
    <property type="entry name" value="Histidine kinase-like ATPase, C-terminal domain"/>
    <property type="match status" value="1"/>
</dbReference>
<dbReference type="CDD" id="cd00075">
    <property type="entry name" value="HATPase"/>
    <property type="match status" value="1"/>
</dbReference>
<proteinExistence type="predicted"/>